<dbReference type="Gene3D" id="3.40.630.30">
    <property type="match status" value="1"/>
</dbReference>
<dbReference type="Pfam" id="PF13673">
    <property type="entry name" value="Acetyltransf_10"/>
    <property type="match status" value="1"/>
</dbReference>
<dbReference type="GO" id="GO:0004343">
    <property type="term" value="F:glucosamine 6-phosphate N-acetyltransferase activity"/>
    <property type="evidence" value="ECO:0007669"/>
    <property type="project" value="TreeGrafter"/>
</dbReference>
<dbReference type="InterPro" id="IPR016181">
    <property type="entry name" value="Acyl_CoA_acyltransferase"/>
</dbReference>
<dbReference type="CDD" id="cd04301">
    <property type="entry name" value="NAT_SF"/>
    <property type="match status" value="1"/>
</dbReference>
<evidence type="ECO:0000313" key="3">
    <source>
        <dbReference type="Proteomes" id="UP000198534"/>
    </source>
</evidence>
<accession>A0A1H2QM25</accession>
<dbReference type="SUPFAM" id="SSF55729">
    <property type="entry name" value="Acyl-CoA N-acyltransferases (Nat)"/>
    <property type="match status" value="1"/>
</dbReference>
<dbReference type="STRING" id="1048340.SAMN05444487_101259"/>
<dbReference type="PANTHER" id="PTHR13355:SF11">
    <property type="entry name" value="GLUCOSAMINE 6-PHOSPHATE N-ACETYLTRANSFERASE"/>
    <property type="match status" value="1"/>
</dbReference>
<dbReference type="Proteomes" id="UP000198534">
    <property type="component" value="Unassembled WGS sequence"/>
</dbReference>
<dbReference type="RefSeq" id="WP_091734930.1">
    <property type="nucleotide sequence ID" value="NZ_FNNQ01000001.1"/>
</dbReference>
<proteinExistence type="predicted"/>
<protein>
    <submittedName>
        <fullName evidence="2">Predicted N-acyltransferase, GNAT family</fullName>
    </submittedName>
</protein>
<dbReference type="PANTHER" id="PTHR13355">
    <property type="entry name" value="GLUCOSAMINE 6-PHOSPHATE N-ACETYLTRANSFERASE"/>
    <property type="match status" value="1"/>
</dbReference>
<dbReference type="OrthoDB" id="9796171at2"/>
<dbReference type="EMBL" id="FNNQ01000001">
    <property type="protein sequence ID" value="SDW08202.1"/>
    <property type="molecule type" value="Genomic_DNA"/>
</dbReference>
<gene>
    <name evidence="2" type="ORF">SAMN05444487_101259</name>
</gene>
<sequence length="148" mass="16402">MSIEISIITDKTAQNEALSIRKTVFVGEQGVPLALETDEHEEQSTHFIARMNGYPAGTLRFRWLSKELGKVERVAVLSQYRGARIGVALMQAVEDYAHQQGALQIKLSAQTNALPFYTKLGYQEVGSPYMDAGIEHITMGKSLTSEKV</sequence>
<keyword evidence="2" id="KW-0808">Transferase</keyword>
<dbReference type="InterPro" id="IPR039143">
    <property type="entry name" value="GNPNAT1-like"/>
</dbReference>
<dbReference type="PROSITE" id="PS51186">
    <property type="entry name" value="GNAT"/>
    <property type="match status" value="1"/>
</dbReference>
<dbReference type="InterPro" id="IPR000182">
    <property type="entry name" value="GNAT_dom"/>
</dbReference>
<organism evidence="2 3">
    <name type="scientific">Marininema mesophilum</name>
    <dbReference type="NCBI Taxonomy" id="1048340"/>
    <lineage>
        <taxon>Bacteria</taxon>
        <taxon>Bacillati</taxon>
        <taxon>Bacillota</taxon>
        <taxon>Bacilli</taxon>
        <taxon>Bacillales</taxon>
        <taxon>Thermoactinomycetaceae</taxon>
        <taxon>Marininema</taxon>
    </lineage>
</organism>
<evidence type="ECO:0000313" key="2">
    <source>
        <dbReference type="EMBL" id="SDW08202.1"/>
    </source>
</evidence>
<feature type="domain" description="N-acetyltransferase" evidence="1">
    <location>
        <begin position="3"/>
        <end position="144"/>
    </location>
</feature>
<keyword evidence="3" id="KW-1185">Reference proteome</keyword>
<dbReference type="AlphaFoldDB" id="A0A1H2QM25"/>
<name>A0A1H2QM25_9BACL</name>
<reference evidence="2 3" key="1">
    <citation type="submission" date="2016-10" db="EMBL/GenBank/DDBJ databases">
        <authorList>
            <person name="de Groot N.N."/>
        </authorList>
    </citation>
    <scope>NUCLEOTIDE SEQUENCE [LARGE SCALE GENOMIC DNA]</scope>
    <source>
        <strain evidence="2 3">DSM 45610</strain>
    </source>
</reference>
<keyword evidence="2" id="KW-0012">Acyltransferase</keyword>
<evidence type="ECO:0000259" key="1">
    <source>
        <dbReference type="PROSITE" id="PS51186"/>
    </source>
</evidence>